<accession>A0A4Y7QL14</accession>
<dbReference type="Proteomes" id="UP000294933">
    <property type="component" value="Unassembled WGS sequence"/>
</dbReference>
<dbReference type="STRING" id="50990.A0A4Y7QL14"/>
<evidence type="ECO:0000313" key="2">
    <source>
        <dbReference type="Proteomes" id="UP000294933"/>
    </source>
</evidence>
<proteinExistence type="predicted"/>
<dbReference type="AlphaFoldDB" id="A0A4Y7QL14"/>
<name>A0A4Y7QL14_9AGAM</name>
<reference evidence="1 2" key="1">
    <citation type="submission" date="2018-06" db="EMBL/GenBank/DDBJ databases">
        <title>A transcriptomic atlas of mushroom development highlights an independent origin of complex multicellularity.</title>
        <authorList>
            <consortium name="DOE Joint Genome Institute"/>
            <person name="Krizsan K."/>
            <person name="Almasi E."/>
            <person name="Merenyi Z."/>
            <person name="Sahu N."/>
            <person name="Viragh M."/>
            <person name="Koszo T."/>
            <person name="Mondo S."/>
            <person name="Kiss B."/>
            <person name="Balint B."/>
            <person name="Kues U."/>
            <person name="Barry K."/>
            <person name="Hegedus J.C."/>
            <person name="Henrissat B."/>
            <person name="Johnson J."/>
            <person name="Lipzen A."/>
            <person name="Ohm R."/>
            <person name="Nagy I."/>
            <person name="Pangilinan J."/>
            <person name="Yan J."/>
            <person name="Xiong Y."/>
            <person name="Grigoriev I.V."/>
            <person name="Hibbett D.S."/>
            <person name="Nagy L.G."/>
        </authorList>
    </citation>
    <scope>NUCLEOTIDE SEQUENCE [LARGE SCALE GENOMIC DNA]</scope>
    <source>
        <strain evidence="1 2">SZMC22713</strain>
    </source>
</reference>
<gene>
    <name evidence="1" type="ORF">BD410DRAFT_336962</name>
</gene>
<organism evidence="1 2">
    <name type="scientific">Rickenella mellea</name>
    <dbReference type="NCBI Taxonomy" id="50990"/>
    <lineage>
        <taxon>Eukaryota</taxon>
        <taxon>Fungi</taxon>
        <taxon>Dikarya</taxon>
        <taxon>Basidiomycota</taxon>
        <taxon>Agaricomycotina</taxon>
        <taxon>Agaricomycetes</taxon>
        <taxon>Hymenochaetales</taxon>
        <taxon>Rickenellaceae</taxon>
        <taxon>Rickenella</taxon>
    </lineage>
</organism>
<dbReference type="OrthoDB" id="5382797at2759"/>
<dbReference type="VEuPathDB" id="FungiDB:BD410DRAFT_336962"/>
<evidence type="ECO:0000313" key="1">
    <source>
        <dbReference type="EMBL" id="TDL27938.1"/>
    </source>
</evidence>
<sequence>MHILANPFTAAPLCFALALLLPSFLLPPSQHRPFDLLLAAVETVLTFSIAYPASVVLGTVLLQTSPERGLPGGRMEAFLRTMREIERHPQVLHLPAPHIWQLTPTTFPSNLSHTNSTASSPPSSAKDALVVTLELHVRSDMDDTDVLELTRWAHDRCRIALSVGSKWRGEDDGTEISVGIVKG</sequence>
<dbReference type="EMBL" id="ML170158">
    <property type="protein sequence ID" value="TDL27938.1"/>
    <property type="molecule type" value="Genomic_DNA"/>
</dbReference>
<keyword evidence="2" id="KW-1185">Reference proteome</keyword>
<protein>
    <submittedName>
        <fullName evidence="1">Uncharacterized protein</fullName>
    </submittedName>
</protein>